<sequence>MTFQGHFALETVFTSGTSCIRQDWELTDKLEYYIIENKFLIPLMGLSLIQLGAVIPVKVDPKNPKRVAINAWNINPSGEKTAL</sequence>
<reference evidence="1 2" key="1">
    <citation type="journal article" date="2016" name="Nat. Commun.">
        <title>Thousands of microbial genomes shed light on interconnected biogeochemical processes in an aquifer system.</title>
        <authorList>
            <person name="Anantharaman K."/>
            <person name="Brown C.T."/>
            <person name="Hug L.A."/>
            <person name="Sharon I."/>
            <person name="Castelle C.J."/>
            <person name="Probst A.J."/>
            <person name="Thomas B.C."/>
            <person name="Singh A."/>
            <person name="Wilkins M.J."/>
            <person name="Karaoz U."/>
            <person name="Brodie E.L."/>
            <person name="Williams K.H."/>
            <person name="Hubbard S.S."/>
            <person name="Banfield J.F."/>
        </authorList>
    </citation>
    <scope>NUCLEOTIDE SEQUENCE [LARGE SCALE GENOMIC DNA]</scope>
</reference>
<organism evidence="1 2">
    <name type="scientific">candidate division WOR-1 bacterium RIFOXYB2_FULL_37_13</name>
    <dbReference type="NCBI Taxonomy" id="1802579"/>
    <lineage>
        <taxon>Bacteria</taxon>
        <taxon>Bacillati</taxon>
        <taxon>Saganbacteria</taxon>
    </lineage>
</organism>
<proteinExistence type="predicted"/>
<dbReference type="AlphaFoldDB" id="A0A1F4SMS2"/>
<evidence type="ECO:0000313" key="2">
    <source>
        <dbReference type="Proteomes" id="UP000178417"/>
    </source>
</evidence>
<name>A0A1F4SMS2_UNCSA</name>
<evidence type="ECO:0000313" key="1">
    <source>
        <dbReference type="EMBL" id="OGC21736.1"/>
    </source>
</evidence>
<dbReference type="Proteomes" id="UP000178417">
    <property type="component" value="Unassembled WGS sequence"/>
</dbReference>
<comment type="caution">
    <text evidence="1">The sequence shown here is derived from an EMBL/GenBank/DDBJ whole genome shotgun (WGS) entry which is preliminary data.</text>
</comment>
<protein>
    <submittedName>
        <fullName evidence="1">Uncharacterized protein</fullName>
    </submittedName>
</protein>
<dbReference type="EMBL" id="MEUB01000036">
    <property type="protein sequence ID" value="OGC21736.1"/>
    <property type="molecule type" value="Genomic_DNA"/>
</dbReference>
<gene>
    <name evidence="1" type="ORF">A2310_00320</name>
</gene>
<accession>A0A1F4SMS2</accession>